<protein>
    <submittedName>
        <fullName evidence="2">Putative transmembrane protein</fullName>
    </submittedName>
</protein>
<dbReference type="VEuPathDB" id="ToxoDB:TGDOM2_231625"/>
<evidence type="ECO:0000313" key="2">
    <source>
        <dbReference type="EMBL" id="KFG48579.1"/>
    </source>
</evidence>
<evidence type="ECO:0000256" key="1">
    <source>
        <dbReference type="SAM" id="SignalP"/>
    </source>
</evidence>
<dbReference type="AlphaFoldDB" id="A0A086KW11"/>
<feature type="signal peptide" evidence="1">
    <location>
        <begin position="1"/>
        <end position="29"/>
    </location>
</feature>
<keyword evidence="1" id="KW-0732">Signal</keyword>
<dbReference type="Proteomes" id="UP000028837">
    <property type="component" value="Unassembled WGS sequence"/>
</dbReference>
<accession>A0A086KW11</accession>
<dbReference type="EMBL" id="AHZU02000092">
    <property type="protein sequence ID" value="KFG48579.1"/>
    <property type="molecule type" value="Genomic_DNA"/>
</dbReference>
<sequence>MPVHGSRSCMYIMQYFCIVCLLIWRIAGAASIQNGAVQDWTTFCRRCVEGSPSVVVPNSCARSPRIFSGKTRPGSFFCSFSGLPMRGGHELAALRMKLHTLAALLPDNVQGHCNTSASCWSLPSPFRGHFKTKGPFLARQNFWKHAFRDRLRPCSPLWCDHKLGKTHDVGVTQPKIPSQPRTKNTHPVPAFCFEASESATSDPNCKCRAPPAAVPRQISVVARAPPRMRPSPTKEQILPIASPIVKYGGRREGQPSVRRGDNRSVAFLRFLRNFPKRWSGGWGSQEGGTKNRDSMSCVTDEAYGEDDSFDHPLGTPCWRLTLRRRKWLGFVDSEEEELVDVHFKKDGTAIAGHGIPGMWTLTRRGVSLFLFVPRETTPSAASDQPNDELDVCRRGVQQAASPELSQTVFHLTAYLHWDAESGTPYMYRGSITRDREGWLVPSFLFRPVVATFYGYGIVGPSRSA</sequence>
<gene>
    <name evidence="2" type="ORF">TGDOM2_231625</name>
</gene>
<feature type="chain" id="PRO_5001809704" evidence="1">
    <location>
        <begin position="30"/>
        <end position="464"/>
    </location>
</feature>
<keyword evidence="2" id="KW-0812">Transmembrane</keyword>
<name>A0A086KW11_TOXGO</name>
<keyword evidence="2" id="KW-0472">Membrane</keyword>
<comment type="caution">
    <text evidence="2">The sequence shown here is derived from an EMBL/GenBank/DDBJ whole genome shotgun (WGS) entry which is preliminary data.</text>
</comment>
<proteinExistence type="predicted"/>
<dbReference type="OrthoDB" id="10263463at2759"/>
<reference evidence="2 3" key="1">
    <citation type="submission" date="2014-02" db="EMBL/GenBank/DDBJ databases">
        <authorList>
            <person name="Sibley D."/>
            <person name="Venepally P."/>
            <person name="Karamycheva S."/>
            <person name="Hadjithomas M."/>
            <person name="Khan A."/>
            <person name="Brunk B."/>
            <person name="Roos D."/>
            <person name="Caler E."/>
            <person name="Lorenzi H."/>
        </authorList>
    </citation>
    <scope>NUCLEOTIDE SEQUENCE [LARGE SCALE GENOMIC DNA]</scope>
    <source>
        <strain evidence="2 3">GAB2-2007-GAL-DOM2</strain>
    </source>
</reference>
<evidence type="ECO:0000313" key="3">
    <source>
        <dbReference type="Proteomes" id="UP000028837"/>
    </source>
</evidence>
<organism evidence="2 3">
    <name type="scientific">Toxoplasma gondii GAB2-2007-GAL-DOM2</name>
    <dbReference type="NCBI Taxonomy" id="1130820"/>
    <lineage>
        <taxon>Eukaryota</taxon>
        <taxon>Sar</taxon>
        <taxon>Alveolata</taxon>
        <taxon>Apicomplexa</taxon>
        <taxon>Conoidasida</taxon>
        <taxon>Coccidia</taxon>
        <taxon>Eucoccidiorida</taxon>
        <taxon>Eimeriorina</taxon>
        <taxon>Sarcocystidae</taxon>
        <taxon>Toxoplasma</taxon>
    </lineage>
</organism>